<reference evidence="2 3" key="1">
    <citation type="submission" date="2018-04" db="EMBL/GenBank/DDBJ databases">
        <title>Thalassorhabdus spongiae gen. nov., sp. nov., isolated from a marine sponge in South-West Iceland.</title>
        <authorList>
            <person name="Knobloch S."/>
            <person name="Daussin A."/>
            <person name="Johannsson R."/>
            <person name="Marteinsson V.T."/>
        </authorList>
    </citation>
    <scope>NUCLEOTIDE SEQUENCE [LARGE SCALE GENOMIC DNA]</scope>
    <source>
        <strain evidence="2 3">Hp12</strain>
    </source>
</reference>
<organism evidence="2 3">
    <name type="scientific">Pelagibaculum spongiae</name>
    <dbReference type="NCBI Taxonomy" id="2080658"/>
    <lineage>
        <taxon>Bacteria</taxon>
        <taxon>Pseudomonadati</taxon>
        <taxon>Pseudomonadota</taxon>
        <taxon>Gammaproteobacteria</taxon>
        <taxon>Oceanospirillales</taxon>
        <taxon>Pelagibaculum</taxon>
    </lineage>
</organism>
<keyword evidence="2" id="KW-0808">Transferase</keyword>
<evidence type="ECO:0000313" key="3">
    <source>
        <dbReference type="Proteomes" id="UP000244906"/>
    </source>
</evidence>
<dbReference type="NCBIfam" id="TIGR02001">
    <property type="entry name" value="gcw_chp"/>
    <property type="match status" value="1"/>
</dbReference>
<dbReference type="Pfam" id="PF09694">
    <property type="entry name" value="Gcw_chp"/>
    <property type="match status" value="1"/>
</dbReference>
<gene>
    <name evidence="2" type="ORF">DC094_03690</name>
</gene>
<comment type="caution">
    <text evidence="2">The sequence shown here is derived from an EMBL/GenBank/DDBJ whole genome shotgun (WGS) entry which is preliminary data.</text>
</comment>
<keyword evidence="3" id="KW-1185">Reference proteome</keyword>
<keyword evidence="1" id="KW-0732">Signal</keyword>
<evidence type="ECO:0000256" key="1">
    <source>
        <dbReference type="SAM" id="SignalP"/>
    </source>
</evidence>
<sequence length="223" mass="23121">MKMIKNAANFSFLSAALVVGAILAPTTASADSAVSASLGVSNFYLYRGVNLGNNADTLGTAAVSGSLDYSHASGAYAGVWASSGDANAGTEYDLYAGYALEIGDVALGAGVVNYLYPEIESGSKLSELTEAMLSVSGYGASASAWKTITGGGAWYYTLGYELESFSATLGMTDPKGEDGYSHLDLAYSIKDFTLTLSQVVDTATDDQEDDLLVNVSYSLAFDL</sequence>
<accession>A0A2V1H0E3</accession>
<dbReference type="GO" id="GO:0016301">
    <property type="term" value="F:kinase activity"/>
    <property type="evidence" value="ECO:0007669"/>
    <property type="project" value="UniProtKB-KW"/>
</dbReference>
<dbReference type="Proteomes" id="UP000244906">
    <property type="component" value="Unassembled WGS sequence"/>
</dbReference>
<keyword evidence="2" id="KW-0418">Kinase</keyword>
<dbReference type="RefSeq" id="WP_116685714.1">
    <property type="nucleotide sequence ID" value="NZ_CAWNYD010000001.1"/>
</dbReference>
<dbReference type="InterPro" id="IPR010239">
    <property type="entry name" value="CHP02001"/>
</dbReference>
<protein>
    <submittedName>
        <fullName evidence="2">Histidine kinase</fullName>
    </submittedName>
</protein>
<dbReference type="OrthoDB" id="9793561at2"/>
<name>A0A2V1H0E3_9GAMM</name>
<feature type="signal peptide" evidence="1">
    <location>
        <begin position="1"/>
        <end position="30"/>
    </location>
</feature>
<feature type="chain" id="PRO_5016096853" evidence="1">
    <location>
        <begin position="31"/>
        <end position="223"/>
    </location>
</feature>
<dbReference type="EMBL" id="QDDL01000001">
    <property type="protein sequence ID" value="PVZ72129.1"/>
    <property type="molecule type" value="Genomic_DNA"/>
</dbReference>
<evidence type="ECO:0000313" key="2">
    <source>
        <dbReference type="EMBL" id="PVZ72129.1"/>
    </source>
</evidence>
<dbReference type="AlphaFoldDB" id="A0A2V1H0E3"/>
<proteinExistence type="predicted"/>